<keyword evidence="1" id="KW-0812">Transmembrane</keyword>
<feature type="domain" description="Bypass of forespore C C-terminal" evidence="2">
    <location>
        <begin position="135"/>
        <end position="195"/>
    </location>
</feature>
<feature type="transmembrane region" description="Helical" evidence="1">
    <location>
        <begin position="7"/>
        <end position="30"/>
    </location>
</feature>
<keyword evidence="4" id="KW-1185">Reference proteome</keyword>
<dbReference type="EMBL" id="WSFT01000053">
    <property type="protein sequence ID" value="MBS4539673.1"/>
    <property type="molecule type" value="Genomic_DNA"/>
</dbReference>
<dbReference type="Pfam" id="PF08955">
    <property type="entry name" value="BofC_C"/>
    <property type="match status" value="1"/>
</dbReference>
<organism evidence="3 4">
    <name type="scientific">Anaeromonas frigoriresistens</name>
    <dbReference type="NCBI Taxonomy" id="2683708"/>
    <lineage>
        <taxon>Bacteria</taxon>
        <taxon>Bacillati</taxon>
        <taxon>Bacillota</taxon>
        <taxon>Tissierellia</taxon>
        <taxon>Tissierellales</taxon>
        <taxon>Thermohalobacteraceae</taxon>
        <taxon>Anaeromonas</taxon>
    </lineage>
</organism>
<comment type="caution">
    <text evidence="3">The sequence shown here is derived from an EMBL/GenBank/DDBJ whole genome shotgun (WGS) entry which is preliminary data.</text>
</comment>
<proteinExistence type="predicted"/>
<protein>
    <recommendedName>
        <fullName evidence="2">Bypass of forespore C C-terminal domain-containing protein</fullName>
    </recommendedName>
</protein>
<evidence type="ECO:0000313" key="3">
    <source>
        <dbReference type="EMBL" id="MBS4539673.1"/>
    </source>
</evidence>
<dbReference type="RefSeq" id="WP_203367594.1">
    <property type="nucleotide sequence ID" value="NZ_WSFT01000053.1"/>
</dbReference>
<dbReference type="Proteomes" id="UP000724672">
    <property type="component" value="Unassembled WGS sequence"/>
</dbReference>
<reference evidence="3" key="1">
    <citation type="submission" date="2019-12" db="EMBL/GenBank/DDBJ databases">
        <title>Clostridiaceae gen. nov. sp. nov., isolated from sediment in Xinjiang, China.</title>
        <authorList>
            <person name="Zhang R."/>
        </authorList>
    </citation>
    <scope>NUCLEOTIDE SEQUENCE</scope>
    <source>
        <strain evidence="3">D2Q-11</strain>
    </source>
</reference>
<evidence type="ECO:0000313" key="4">
    <source>
        <dbReference type="Proteomes" id="UP000724672"/>
    </source>
</evidence>
<evidence type="ECO:0000259" key="2">
    <source>
        <dbReference type="Pfam" id="PF08955"/>
    </source>
</evidence>
<keyword evidence="1" id="KW-1133">Transmembrane helix</keyword>
<dbReference type="InterPro" id="IPR015050">
    <property type="entry name" value="BofC_C"/>
</dbReference>
<dbReference type="AlphaFoldDB" id="A0A942UV57"/>
<sequence length="197" mass="22713">MKNSSKIFYLSIGLIFSVVVLVFTILEIGFDKNSNDNITKENEENESMDELLTTEINGSEGKEITEDTIIEYDIFYTKCEHNIRDFQVNKNDYIGMNRKALEDSFDEESNKEVLKFDSNRVVIKQVKDSLCPDHYIVGENEGKVAIYKIDENGDRVLFKTLEQSIQLLGEYDKERLRNGIVVDDLDDIGEVIENFIS</sequence>
<accession>A0A942UV57</accession>
<name>A0A942UV57_9FIRM</name>
<evidence type="ECO:0000256" key="1">
    <source>
        <dbReference type="SAM" id="Phobius"/>
    </source>
</evidence>
<keyword evidence="1" id="KW-0472">Membrane</keyword>
<gene>
    <name evidence="3" type="ORF">GOQ27_14460</name>
</gene>